<organism evidence="3 4">
    <name type="scientific">Lingula anatina</name>
    <name type="common">Brachiopod</name>
    <name type="synonym">Lingula unguis</name>
    <dbReference type="NCBI Taxonomy" id="7574"/>
    <lineage>
        <taxon>Eukaryota</taxon>
        <taxon>Metazoa</taxon>
        <taxon>Spiralia</taxon>
        <taxon>Lophotrochozoa</taxon>
        <taxon>Brachiopoda</taxon>
        <taxon>Linguliformea</taxon>
        <taxon>Lingulata</taxon>
        <taxon>Lingulida</taxon>
        <taxon>Linguloidea</taxon>
        <taxon>Lingulidae</taxon>
        <taxon>Lingula</taxon>
    </lineage>
</organism>
<dbReference type="Gene3D" id="1.25.40.10">
    <property type="entry name" value="Tetratricopeptide repeat domain"/>
    <property type="match status" value="1"/>
</dbReference>
<name>A0A1S3HXP9_LINAN</name>
<dbReference type="OMA" id="WGLFLLD"/>
<feature type="region of interest" description="Disordered" evidence="1">
    <location>
        <begin position="937"/>
        <end position="968"/>
    </location>
</feature>
<dbReference type="STRING" id="7574.A0A1S3HXP9"/>
<dbReference type="GeneID" id="106159146"/>
<dbReference type="InParanoid" id="A0A1S3HXP9"/>
<evidence type="ECO:0000256" key="1">
    <source>
        <dbReference type="SAM" id="MobiDB-lite"/>
    </source>
</evidence>
<dbReference type="GO" id="GO:0042981">
    <property type="term" value="P:regulation of apoptotic process"/>
    <property type="evidence" value="ECO:0007669"/>
    <property type="project" value="InterPro"/>
</dbReference>
<dbReference type="PROSITE" id="PS50168">
    <property type="entry name" value="DED"/>
    <property type="match status" value="1"/>
</dbReference>
<keyword evidence="3" id="KW-1185">Reference proteome</keyword>
<dbReference type="InterPro" id="IPR011029">
    <property type="entry name" value="DEATH-like_dom_sf"/>
</dbReference>
<dbReference type="OrthoDB" id="6125577at2759"/>
<reference evidence="4" key="1">
    <citation type="submission" date="2025-08" db="UniProtKB">
        <authorList>
            <consortium name="RefSeq"/>
        </authorList>
    </citation>
    <scope>IDENTIFICATION</scope>
    <source>
        <tissue evidence="4">Gonads</tissue>
    </source>
</reference>
<dbReference type="KEGG" id="lak:106159146"/>
<dbReference type="PANTHER" id="PTHR47691">
    <property type="entry name" value="REGULATOR-RELATED"/>
    <property type="match status" value="1"/>
</dbReference>
<feature type="domain" description="DED" evidence="2">
    <location>
        <begin position="16"/>
        <end position="94"/>
    </location>
</feature>
<gene>
    <name evidence="4" type="primary">LOC106159146</name>
</gene>
<protein>
    <submittedName>
        <fullName evidence="4">Uncharacterized protein LOC106159146</fullName>
    </submittedName>
</protein>
<accession>A0A1S3HXP9</accession>
<sequence>MSTSTSVGFGTTKVHPLRELLYELSEHLQDDDLEKLKVLAKDRLGKEYYKTHTASSFLSSLYNQFADEEDFVELLKDFVNVLRIHVDLGSVAFSNLLDEYQKQLETERVKRDKLFVGRGGYVDNIIGSLKMNEETNKTNAVCICGFGGIGKSSLATEICWQMKCRIKKVELRSKETVKEFLGNVLQVLTTKAGDTEGITGLSMTFYSEEDMASKLYSIIQMETRETILFLDDCDELMKKSKRPFLHAIDNLLKQIKNTKFKVIMTTREKLIIENELDSQQAIINHIQVSRFEGQLQEFELQPLDLPDAMKLLRQCTPKVKMTDKECRKLAKKCGCSPQALKIISGEMQCGEVAPAEMIKRLHKYSGSKFEILQLVNCCLEEMFSALHARLQKCLVRLSVFSGSFDFDAAKAIMGGNNIHDYDVQLDLHILKCHHLVEVDDYDSSFKEELVPVMYYGNRRRELRYYLHPLVQDFADQRAWDPAEKDLYPEGKQSRANIVQFCERKLCQFAKMARKTGYVALNAEIQKNLVYLNTFFVLSPSYRNVYEISDKKQFMELFYQYMIMETFEVTLKRFMFFDQQADEAKKKNHRKTYCFMTLWKASSATDLDKYSCVIESLDDIKAEVEKIHAEGEGNTASMLLYAFFRFIEGKLQLHYFKNTQKAKQALAESVDIFKRFGGKSQAHIARAISLLASAYFDEQTLESQTTALKLHTESYDILSKEVKNHHDIPQFLVNIATAEHGIYQHYRNDGDQKAAMEHWQRAADFYKKAIELNSKWNVRNFNLALHMKTYAQLHMERAIHGEKESEGSMSSRDMFAIALKWATDALEMGLKYTSIYQGYRMRFMIFRAYILQLMSKRKEEAEGDRLSYLEETRQQMIPLMQLMNGAPPSEGLELDDFEFQKIESDILPTLETLGREEEMLQAKQIIANYKEKRVSCPPLHYQEHDQQVSVEESSTGDIEQPPRKKLKRN</sequence>
<dbReference type="GO" id="GO:0043531">
    <property type="term" value="F:ADP binding"/>
    <property type="evidence" value="ECO:0007669"/>
    <property type="project" value="InterPro"/>
</dbReference>
<evidence type="ECO:0000313" key="4">
    <source>
        <dbReference type="RefSeq" id="XP_013390805.1"/>
    </source>
</evidence>
<feature type="compositionally biased region" description="Polar residues" evidence="1">
    <location>
        <begin position="946"/>
        <end position="956"/>
    </location>
</feature>
<dbReference type="RefSeq" id="XP_013390805.1">
    <property type="nucleotide sequence ID" value="XM_013535351.1"/>
</dbReference>
<dbReference type="PRINTS" id="PR00364">
    <property type="entry name" value="DISEASERSIST"/>
</dbReference>
<dbReference type="InterPro" id="IPR027417">
    <property type="entry name" value="P-loop_NTPase"/>
</dbReference>
<dbReference type="InterPro" id="IPR003959">
    <property type="entry name" value="ATPase_AAA_core"/>
</dbReference>
<dbReference type="Gene3D" id="3.40.50.300">
    <property type="entry name" value="P-loop containing nucleotide triphosphate hydrolases"/>
    <property type="match status" value="1"/>
</dbReference>
<dbReference type="PANTHER" id="PTHR47691:SF3">
    <property type="entry name" value="HTH-TYPE TRANSCRIPTIONAL REGULATOR RV0890C-RELATED"/>
    <property type="match status" value="1"/>
</dbReference>
<dbReference type="SUPFAM" id="SSF52540">
    <property type="entry name" value="P-loop containing nucleoside triphosphate hydrolases"/>
    <property type="match status" value="1"/>
</dbReference>
<dbReference type="Pfam" id="PF00004">
    <property type="entry name" value="AAA"/>
    <property type="match status" value="1"/>
</dbReference>
<dbReference type="InterPro" id="IPR001875">
    <property type="entry name" value="DED_dom"/>
</dbReference>
<evidence type="ECO:0000313" key="3">
    <source>
        <dbReference type="Proteomes" id="UP000085678"/>
    </source>
</evidence>
<dbReference type="Proteomes" id="UP000085678">
    <property type="component" value="Unplaced"/>
</dbReference>
<proteinExistence type="predicted"/>
<dbReference type="AlphaFoldDB" id="A0A1S3HXP9"/>
<evidence type="ECO:0000259" key="2">
    <source>
        <dbReference type="PROSITE" id="PS50168"/>
    </source>
</evidence>
<dbReference type="Gene3D" id="1.10.533.10">
    <property type="entry name" value="Death Domain, Fas"/>
    <property type="match status" value="1"/>
</dbReference>
<dbReference type="InterPro" id="IPR011990">
    <property type="entry name" value="TPR-like_helical_dom_sf"/>
</dbReference>